<dbReference type="AlphaFoldDB" id="K1SGY4"/>
<dbReference type="GO" id="GO:0000015">
    <property type="term" value="C:phosphopyruvate hydratase complex"/>
    <property type="evidence" value="ECO:0007669"/>
    <property type="project" value="InterPro"/>
</dbReference>
<accession>K1SGY4</accession>
<evidence type="ECO:0000256" key="2">
    <source>
        <dbReference type="ARBA" id="ARBA00009604"/>
    </source>
</evidence>
<evidence type="ECO:0000256" key="3">
    <source>
        <dbReference type="ARBA" id="ARBA00012058"/>
    </source>
</evidence>
<gene>
    <name evidence="7" type="ORF">LEA_19775</name>
</gene>
<keyword evidence="4" id="KW-0324">Glycolysis</keyword>
<dbReference type="GO" id="GO:0000287">
    <property type="term" value="F:magnesium ion binding"/>
    <property type="evidence" value="ECO:0007669"/>
    <property type="project" value="InterPro"/>
</dbReference>
<protein>
    <recommendedName>
        <fullName evidence="3">phosphopyruvate hydratase</fullName>
        <ecNumber evidence="3">4.2.1.11</ecNumber>
    </recommendedName>
</protein>
<feature type="domain" description="Enolase C-terminal TIM barrel" evidence="6">
    <location>
        <begin position="1"/>
        <end position="99"/>
    </location>
</feature>
<dbReference type="UniPathway" id="UPA00109">
    <property type="reaction ID" value="UER00187"/>
</dbReference>
<dbReference type="GO" id="GO:0004634">
    <property type="term" value="F:phosphopyruvate hydratase activity"/>
    <property type="evidence" value="ECO:0007669"/>
    <property type="project" value="UniProtKB-EC"/>
</dbReference>
<comment type="similarity">
    <text evidence="2">Belongs to the enolase family.</text>
</comment>
<dbReference type="Gene3D" id="3.20.20.120">
    <property type="entry name" value="Enolase-like C-terminal domain"/>
    <property type="match status" value="1"/>
</dbReference>
<evidence type="ECO:0000256" key="4">
    <source>
        <dbReference type="ARBA" id="ARBA00023152"/>
    </source>
</evidence>
<dbReference type="InterPro" id="IPR036849">
    <property type="entry name" value="Enolase-like_C_sf"/>
</dbReference>
<dbReference type="Pfam" id="PF00113">
    <property type="entry name" value="Enolase_C"/>
    <property type="match status" value="1"/>
</dbReference>
<evidence type="ECO:0000256" key="5">
    <source>
        <dbReference type="ARBA" id="ARBA00023239"/>
    </source>
</evidence>
<comment type="pathway">
    <text evidence="1">Carbohydrate degradation; glycolysis; pyruvate from D-glyceraldehyde 3-phosphate: step 4/5.</text>
</comment>
<sequence>MKKEELSTAVGDEGGFAPNLPDAQAALAYIVRATEEAGYKAGEEVSLALDVAATELYDRSFKKYVFEGESKTKDYKVIRSSEELIDYYEGLIEQFPIVS</sequence>
<evidence type="ECO:0000313" key="7">
    <source>
        <dbReference type="EMBL" id="EKC46591.1"/>
    </source>
</evidence>
<name>K1SGY4_9ZZZZ</name>
<proteinExistence type="inferred from homology"/>
<organism evidence="7">
    <name type="scientific">human gut metagenome</name>
    <dbReference type="NCBI Taxonomy" id="408170"/>
    <lineage>
        <taxon>unclassified sequences</taxon>
        <taxon>metagenomes</taxon>
        <taxon>organismal metagenomes</taxon>
    </lineage>
</organism>
<dbReference type="SMART" id="SM01192">
    <property type="entry name" value="Enolase_C"/>
    <property type="match status" value="1"/>
</dbReference>
<dbReference type="InterPro" id="IPR020810">
    <property type="entry name" value="Enolase_C"/>
</dbReference>
<dbReference type="PANTHER" id="PTHR11902:SF1">
    <property type="entry name" value="ENOLASE"/>
    <property type="match status" value="1"/>
</dbReference>
<dbReference type="GO" id="GO:0006096">
    <property type="term" value="P:glycolytic process"/>
    <property type="evidence" value="ECO:0007669"/>
    <property type="project" value="UniProtKB-UniPathway"/>
</dbReference>
<comment type="caution">
    <text evidence="7">The sequence shown here is derived from an EMBL/GenBank/DDBJ whole genome shotgun (WGS) entry which is preliminary data.</text>
</comment>
<feature type="non-terminal residue" evidence="7">
    <location>
        <position position="99"/>
    </location>
</feature>
<evidence type="ECO:0000259" key="6">
    <source>
        <dbReference type="SMART" id="SM01192"/>
    </source>
</evidence>
<dbReference type="EC" id="4.2.1.11" evidence="3"/>
<reference evidence="7" key="1">
    <citation type="journal article" date="2013" name="Environ. Microbiol.">
        <title>Microbiota from the distal guts of lean and obese adolescents exhibit partial functional redundancy besides clear differences in community structure.</title>
        <authorList>
            <person name="Ferrer M."/>
            <person name="Ruiz A."/>
            <person name="Lanza F."/>
            <person name="Haange S.B."/>
            <person name="Oberbach A."/>
            <person name="Till H."/>
            <person name="Bargiela R."/>
            <person name="Campoy C."/>
            <person name="Segura M.T."/>
            <person name="Richter M."/>
            <person name="von Bergen M."/>
            <person name="Seifert J."/>
            <person name="Suarez A."/>
        </authorList>
    </citation>
    <scope>NUCLEOTIDE SEQUENCE</scope>
</reference>
<evidence type="ECO:0000256" key="1">
    <source>
        <dbReference type="ARBA" id="ARBA00005031"/>
    </source>
</evidence>
<dbReference type="SUPFAM" id="SSF51604">
    <property type="entry name" value="Enolase C-terminal domain-like"/>
    <property type="match status" value="1"/>
</dbReference>
<dbReference type="PANTHER" id="PTHR11902">
    <property type="entry name" value="ENOLASE"/>
    <property type="match status" value="1"/>
</dbReference>
<dbReference type="InterPro" id="IPR000941">
    <property type="entry name" value="Enolase"/>
</dbReference>
<dbReference type="EMBL" id="AJWY01013590">
    <property type="protein sequence ID" value="EKC46591.1"/>
    <property type="molecule type" value="Genomic_DNA"/>
</dbReference>
<keyword evidence="5 7" id="KW-0456">Lyase</keyword>